<dbReference type="GO" id="GO:0016787">
    <property type="term" value="F:hydrolase activity"/>
    <property type="evidence" value="ECO:0007669"/>
    <property type="project" value="UniProtKB-KW"/>
</dbReference>
<evidence type="ECO:0000256" key="3">
    <source>
        <dbReference type="ARBA" id="ARBA00022519"/>
    </source>
</evidence>
<evidence type="ECO:0000256" key="6">
    <source>
        <dbReference type="ARBA" id="ARBA00023136"/>
    </source>
</evidence>
<keyword evidence="5 7" id="KW-1133">Transmembrane helix</keyword>
<keyword evidence="9" id="KW-0378">Hydrolase</keyword>
<dbReference type="InterPro" id="IPR022764">
    <property type="entry name" value="Peptidase_S54_rhomboid_dom"/>
</dbReference>
<feature type="transmembrane region" description="Helical" evidence="7">
    <location>
        <begin position="171"/>
        <end position="188"/>
    </location>
</feature>
<dbReference type="NCBIfam" id="TIGR03902">
    <property type="entry name" value="rhom_GG_sort"/>
    <property type="match status" value="1"/>
</dbReference>
<reference evidence="9" key="1">
    <citation type="submission" date="2021-07" db="EMBL/GenBank/DDBJ databases">
        <title>Neiella marina sp. nov., isolated from the intestinal content of sea cucumber Apostichopus japonicus.</title>
        <authorList>
            <person name="Bai X."/>
        </authorList>
    </citation>
    <scope>NUCLEOTIDE SEQUENCE</scope>
    <source>
        <strain evidence="9">126</strain>
    </source>
</reference>
<feature type="transmembrane region" description="Helical" evidence="7">
    <location>
        <begin position="81"/>
        <end position="99"/>
    </location>
</feature>
<feature type="transmembrane region" description="Helical" evidence="7">
    <location>
        <begin position="45"/>
        <end position="69"/>
    </location>
</feature>
<keyword evidence="3" id="KW-0997">Cell inner membrane</keyword>
<feature type="transmembrane region" description="Helical" evidence="7">
    <location>
        <begin position="131"/>
        <end position="151"/>
    </location>
</feature>
<evidence type="ECO:0000313" key="10">
    <source>
        <dbReference type="Proteomes" id="UP001166251"/>
    </source>
</evidence>
<dbReference type="PANTHER" id="PTHR43066">
    <property type="entry name" value="RHOMBOID-RELATED PROTEIN"/>
    <property type="match status" value="1"/>
</dbReference>
<name>A0ABS7EL01_9GAMM</name>
<feature type="transmembrane region" description="Helical" evidence="7">
    <location>
        <begin position="105"/>
        <end position="124"/>
    </location>
</feature>
<evidence type="ECO:0000256" key="5">
    <source>
        <dbReference type="ARBA" id="ARBA00022989"/>
    </source>
</evidence>
<dbReference type="PANTHER" id="PTHR43066:SF26">
    <property type="entry name" value="RHOMBOID PROTEASE GLPG"/>
    <property type="match status" value="1"/>
</dbReference>
<dbReference type="EC" id="3.4.21.-" evidence="9"/>
<dbReference type="InterPro" id="IPR023826">
    <property type="entry name" value="Rhom-like_SP_proteobac"/>
</dbReference>
<evidence type="ECO:0000313" key="9">
    <source>
        <dbReference type="EMBL" id="MBW8192367.1"/>
    </source>
</evidence>
<protein>
    <submittedName>
        <fullName evidence="9">Rhombosortase</fullName>
        <ecNumber evidence="9">3.4.21.-</ecNumber>
    </submittedName>
</protein>
<evidence type="ECO:0000259" key="8">
    <source>
        <dbReference type="Pfam" id="PF01694"/>
    </source>
</evidence>
<evidence type="ECO:0000256" key="4">
    <source>
        <dbReference type="ARBA" id="ARBA00022692"/>
    </source>
</evidence>
<evidence type="ECO:0000256" key="2">
    <source>
        <dbReference type="ARBA" id="ARBA00022475"/>
    </source>
</evidence>
<dbReference type="Gene3D" id="1.20.1540.10">
    <property type="entry name" value="Rhomboid-like"/>
    <property type="match status" value="1"/>
</dbReference>
<dbReference type="Proteomes" id="UP001166251">
    <property type="component" value="Unassembled WGS sequence"/>
</dbReference>
<sequence length="196" mass="21131">MRIKHSNVLWLSLIPIIAIGLHFRWPSNAPYLAIHANQPLSSQWWTLISAPLAHTNGYHLVMNLMAYVIIAQLSDTALRSWRMPLVTLCLGALSSLGFIMGDSGLTSLVGLSGALHGVVAYLVIREFNSARLFMAVLATGLVIKLIAEGYWGGSEVTSQLIDAQVATSNHLVGAIAGALLAILLQLIVRSKHQASD</sequence>
<organism evidence="9 10">
    <name type="scientific">Neiella holothuriorum</name>
    <dbReference type="NCBI Taxonomy" id="2870530"/>
    <lineage>
        <taxon>Bacteria</taxon>
        <taxon>Pseudomonadati</taxon>
        <taxon>Pseudomonadota</taxon>
        <taxon>Gammaproteobacteria</taxon>
        <taxon>Alteromonadales</taxon>
        <taxon>Echinimonadaceae</taxon>
        <taxon>Neiella</taxon>
    </lineage>
</organism>
<comment type="caution">
    <text evidence="9">The sequence shown here is derived from an EMBL/GenBank/DDBJ whole genome shotgun (WGS) entry which is preliminary data.</text>
</comment>
<accession>A0ABS7EL01</accession>
<dbReference type="RefSeq" id="WP_220104993.1">
    <property type="nucleotide sequence ID" value="NZ_JAHZSS010000022.1"/>
</dbReference>
<keyword evidence="4 7" id="KW-0812">Transmembrane</keyword>
<keyword evidence="10" id="KW-1185">Reference proteome</keyword>
<feature type="domain" description="Peptidase S54 rhomboid" evidence="8">
    <location>
        <begin position="42"/>
        <end position="184"/>
    </location>
</feature>
<proteinExistence type="predicted"/>
<dbReference type="InterPro" id="IPR035952">
    <property type="entry name" value="Rhomboid-like_sf"/>
</dbReference>
<gene>
    <name evidence="9" type="primary">rrtA</name>
    <name evidence="9" type="ORF">K0504_15115</name>
</gene>
<dbReference type="SUPFAM" id="SSF144091">
    <property type="entry name" value="Rhomboid-like"/>
    <property type="match status" value="1"/>
</dbReference>
<keyword evidence="2" id="KW-1003">Cell membrane</keyword>
<comment type="subcellular location">
    <subcellularLocation>
        <location evidence="1">Membrane</location>
        <topology evidence="1">Multi-pass membrane protein</topology>
    </subcellularLocation>
</comment>
<dbReference type="Pfam" id="PF01694">
    <property type="entry name" value="Rhomboid"/>
    <property type="match status" value="1"/>
</dbReference>
<feature type="transmembrane region" description="Helical" evidence="7">
    <location>
        <begin position="7"/>
        <end position="25"/>
    </location>
</feature>
<dbReference type="EMBL" id="JAHZSS010000022">
    <property type="protein sequence ID" value="MBW8192367.1"/>
    <property type="molecule type" value="Genomic_DNA"/>
</dbReference>
<evidence type="ECO:0000256" key="7">
    <source>
        <dbReference type="SAM" id="Phobius"/>
    </source>
</evidence>
<evidence type="ECO:0000256" key="1">
    <source>
        <dbReference type="ARBA" id="ARBA00004141"/>
    </source>
</evidence>
<keyword evidence="6 7" id="KW-0472">Membrane</keyword>